<dbReference type="Proteomes" id="UP000541558">
    <property type="component" value="Unassembled WGS sequence"/>
</dbReference>
<dbReference type="Gene3D" id="4.10.60.10">
    <property type="entry name" value="Zinc finger, CCHC-type"/>
    <property type="match status" value="1"/>
</dbReference>
<evidence type="ECO:0000256" key="2">
    <source>
        <dbReference type="PROSITE-ProRule" id="PRU00047"/>
    </source>
</evidence>
<dbReference type="OrthoDB" id="3267748at2759"/>
<feature type="compositionally biased region" description="Basic and acidic residues" evidence="3">
    <location>
        <begin position="129"/>
        <end position="144"/>
    </location>
</feature>
<evidence type="ECO:0000256" key="3">
    <source>
        <dbReference type="SAM" id="MobiDB-lite"/>
    </source>
</evidence>
<keyword evidence="2" id="KW-0863">Zinc-finger</keyword>
<keyword evidence="6" id="KW-1185">Reference proteome</keyword>
<sequence>MEGEKPQGKPIEADNDVNPPNEVISAPATNEGSRGAIQHEHAVETTAAGTTDHDTTTGENPGQHQVSGNDNQHLDDGINTVPEWNVDGPDFFAQGNENTTTGQGEGEEHEHAPPSISHFRRRSISSFDWDVKRSPELYSDREISHSGLTRPQRARSRRNSTSRSRSASPRMRSWMETGKGPDPGNWGGLDTQVDAEPEVQEAVFNSYNTFNDPFNLHKKTDADYEWENNHHRRQQEMELEMLRRQQLQDERRRQRLDHERRRREYQIYLQSVEVGGSVSAPGVPGGMNPPEGDGPEPAQHPEGSQPPKKPHKSALKPTQQLESGSYINNAFQRAERLGKRNPRRNGDEPDPEGPSSSSDDDADDEGGEGGPPDGGPPDSEPSDNGDDQGNGSSRRRRKGKGGSWKPIVPETYDGRADIATYHRFMTQTCMYIEDAGIPRKRQVYRISSFLKGSAYSFYARVVSTSVENWTVTQFFKALFDACFPVDYKERQRDILENIKQGKYELRSYLAKLEELFMAAGVKQQREQARYLWRGLRTETKERLRYDGVSPESSSLERIIRKAEHAELAWKLMQTQRQERDRSKWEEKRPRNRHRPNKNREGYVGKKTNGQPSGLNSSQTQYKNHYNKTEKNRKEFKEKGQTHHKTQLSAEEKSRRKADGLCYNCGKADHMARNCPKANSVNEKGNRNARIDNYNVNFSSRRHTKDLRKLAETTESTHDIRANMMEFSSDDFGGIFDDDSVEFVDVKSSETWAEEVSKIFNEFSSDEDKGEGTSEFFTAAEPDGWTDPTFGCDWSEPMVPQCEPEARLGDPVLERVETALMRGAPYAQDKRRGALAKDRFFVHRAQDTYDIMDAMIPHEDSIGLPWDLARDPRFDICGWYQKRLDEKYGVPTGRNRRPNRRRPIEVGDLVAEEIEIQLLAGIGHYPGETYHWLPHDGRFKVKFNPNARDYLVEDTALKFVTRLTAKILEDPQSNLQTWYQACLVRGYEDLWENIMDCWPEERVIEQLTLEPEEGYNMNNVRQLLRNIEWEANDPTNTTWKATGCIPPYRFHPRKALT</sequence>
<feature type="compositionally biased region" description="Polar residues" evidence="3">
    <location>
        <begin position="607"/>
        <end position="623"/>
    </location>
</feature>
<gene>
    <name evidence="5" type="ORF">D9611_007558</name>
</gene>
<feature type="compositionally biased region" description="Low complexity" evidence="3">
    <location>
        <begin position="161"/>
        <end position="172"/>
    </location>
</feature>
<feature type="compositionally biased region" description="Basic and acidic residues" evidence="3">
    <location>
        <begin position="237"/>
        <end position="265"/>
    </location>
</feature>
<evidence type="ECO:0000256" key="1">
    <source>
        <dbReference type="ARBA" id="ARBA00022664"/>
    </source>
</evidence>
<dbReference type="GO" id="GO:0008270">
    <property type="term" value="F:zinc ion binding"/>
    <property type="evidence" value="ECO:0007669"/>
    <property type="project" value="UniProtKB-KW"/>
</dbReference>
<dbReference type="SMART" id="SM00343">
    <property type="entry name" value="ZnF_C2HC"/>
    <property type="match status" value="1"/>
</dbReference>
<evidence type="ECO:0000313" key="5">
    <source>
        <dbReference type="EMBL" id="KAF5331643.1"/>
    </source>
</evidence>
<name>A0A8H5C023_9AGAR</name>
<dbReference type="AlphaFoldDB" id="A0A8H5C023"/>
<proteinExistence type="predicted"/>
<organism evidence="5 6">
    <name type="scientific">Ephemerocybe angulata</name>
    <dbReference type="NCBI Taxonomy" id="980116"/>
    <lineage>
        <taxon>Eukaryota</taxon>
        <taxon>Fungi</taxon>
        <taxon>Dikarya</taxon>
        <taxon>Basidiomycota</taxon>
        <taxon>Agaricomycotina</taxon>
        <taxon>Agaricomycetes</taxon>
        <taxon>Agaricomycetidae</taxon>
        <taxon>Agaricales</taxon>
        <taxon>Agaricineae</taxon>
        <taxon>Psathyrellaceae</taxon>
        <taxon>Ephemerocybe</taxon>
    </lineage>
</organism>
<keyword evidence="2" id="KW-0479">Metal-binding</keyword>
<evidence type="ECO:0000313" key="6">
    <source>
        <dbReference type="Proteomes" id="UP000541558"/>
    </source>
</evidence>
<comment type="caution">
    <text evidence="5">The sequence shown here is derived from an EMBL/GenBank/DDBJ whole genome shotgun (WGS) entry which is preliminary data.</text>
</comment>
<feature type="region of interest" description="Disordered" evidence="3">
    <location>
        <begin position="1"/>
        <end position="197"/>
    </location>
</feature>
<feature type="region of interest" description="Disordered" evidence="3">
    <location>
        <begin position="578"/>
        <end position="652"/>
    </location>
</feature>
<dbReference type="PROSITE" id="PS50158">
    <property type="entry name" value="ZF_CCHC"/>
    <property type="match status" value="1"/>
</dbReference>
<dbReference type="SUPFAM" id="SSF57756">
    <property type="entry name" value="Retrovirus zinc finger-like domains"/>
    <property type="match status" value="1"/>
</dbReference>
<feature type="domain" description="CCHC-type" evidence="4">
    <location>
        <begin position="661"/>
        <end position="676"/>
    </location>
</feature>
<keyword evidence="1" id="KW-0507">mRNA processing</keyword>
<feature type="compositionally biased region" description="Polar residues" evidence="3">
    <location>
        <begin position="59"/>
        <end position="71"/>
    </location>
</feature>
<feature type="compositionally biased region" description="Low complexity" evidence="3">
    <location>
        <begin position="271"/>
        <end position="282"/>
    </location>
</feature>
<dbReference type="Pfam" id="PF00098">
    <property type="entry name" value="zf-CCHC"/>
    <property type="match status" value="1"/>
</dbReference>
<feature type="compositionally biased region" description="Polar residues" evidence="3">
    <location>
        <begin position="316"/>
        <end position="331"/>
    </location>
</feature>
<feature type="compositionally biased region" description="Basic and acidic residues" evidence="3">
    <location>
        <begin position="578"/>
        <end position="588"/>
    </location>
</feature>
<feature type="region of interest" description="Disordered" evidence="3">
    <location>
        <begin position="237"/>
        <end position="409"/>
    </location>
</feature>
<protein>
    <recommendedName>
        <fullName evidence="4">CCHC-type domain-containing protein</fullName>
    </recommendedName>
</protein>
<reference evidence="5 6" key="1">
    <citation type="journal article" date="2020" name="ISME J.">
        <title>Uncovering the hidden diversity of litter-decomposition mechanisms in mushroom-forming fungi.</title>
        <authorList>
            <person name="Floudas D."/>
            <person name="Bentzer J."/>
            <person name="Ahren D."/>
            <person name="Johansson T."/>
            <person name="Persson P."/>
            <person name="Tunlid A."/>
        </authorList>
    </citation>
    <scope>NUCLEOTIDE SEQUENCE [LARGE SCALE GENOMIC DNA]</scope>
    <source>
        <strain evidence="5 6">CBS 175.51</strain>
    </source>
</reference>
<dbReference type="GO" id="GO:0006397">
    <property type="term" value="P:mRNA processing"/>
    <property type="evidence" value="ECO:0007669"/>
    <property type="project" value="UniProtKB-KW"/>
</dbReference>
<accession>A0A8H5C023</accession>
<dbReference type="EMBL" id="JAACJK010000113">
    <property type="protein sequence ID" value="KAF5331643.1"/>
    <property type="molecule type" value="Genomic_DNA"/>
</dbReference>
<dbReference type="GO" id="GO:0003676">
    <property type="term" value="F:nucleic acid binding"/>
    <property type="evidence" value="ECO:0007669"/>
    <property type="project" value="InterPro"/>
</dbReference>
<dbReference type="InterPro" id="IPR001878">
    <property type="entry name" value="Znf_CCHC"/>
</dbReference>
<keyword evidence="2" id="KW-0862">Zinc</keyword>
<evidence type="ECO:0000259" key="4">
    <source>
        <dbReference type="PROSITE" id="PS50158"/>
    </source>
</evidence>
<feature type="compositionally biased region" description="Basic and acidic residues" evidence="3">
    <location>
        <begin position="626"/>
        <end position="640"/>
    </location>
</feature>
<dbReference type="InterPro" id="IPR036875">
    <property type="entry name" value="Znf_CCHC_sf"/>
</dbReference>
<feature type="compositionally biased region" description="Acidic residues" evidence="3">
    <location>
        <begin position="358"/>
        <end position="367"/>
    </location>
</feature>